<accession>A0AA86U1C1</accession>
<reference evidence="3 4" key="2">
    <citation type="submission" date="2024-07" db="EMBL/GenBank/DDBJ databases">
        <authorList>
            <person name="Akdeniz Z."/>
        </authorList>
    </citation>
    <scope>NUCLEOTIDE SEQUENCE [LARGE SCALE GENOMIC DNA]</scope>
</reference>
<name>A0AA86U1C1_9EUKA</name>
<dbReference type="EMBL" id="CAXDID020000229">
    <property type="protein sequence ID" value="CAL6060211.1"/>
    <property type="molecule type" value="Genomic_DNA"/>
</dbReference>
<evidence type="ECO:0000256" key="1">
    <source>
        <dbReference type="SAM" id="SignalP"/>
    </source>
</evidence>
<evidence type="ECO:0000313" key="4">
    <source>
        <dbReference type="Proteomes" id="UP001642409"/>
    </source>
</evidence>
<dbReference type="Proteomes" id="UP001642409">
    <property type="component" value="Unassembled WGS sequence"/>
</dbReference>
<evidence type="ECO:0000313" key="3">
    <source>
        <dbReference type="EMBL" id="CAL6060211.1"/>
    </source>
</evidence>
<dbReference type="EMBL" id="CATOUU010000637">
    <property type="protein sequence ID" value="CAI9936534.1"/>
    <property type="molecule type" value="Genomic_DNA"/>
</dbReference>
<protein>
    <submittedName>
        <fullName evidence="3">Hypothetical_protein</fullName>
    </submittedName>
</protein>
<organism evidence="2">
    <name type="scientific">Hexamita inflata</name>
    <dbReference type="NCBI Taxonomy" id="28002"/>
    <lineage>
        <taxon>Eukaryota</taxon>
        <taxon>Metamonada</taxon>
        <taxon>Diplomonadida</taxon>
        <taxon>Hexamitidae</taxon>
        <taxon>Hexamitinae</taxon>
        <taxon>Hexamita</taxon>
    </lineage>
</organism>
<keyword evidence="4" id="KW-1185">Reference proteome</keyword>
<proteinExistence type="predicted"/>
<gene>
    <name evidence="2" type="ORF">HINF_LOCUS24179</name>
    <name evidence="3" type="ORF">HINF_LOCUS49116</name>
</gene>
<sequence>MIYLYFSFIIFTVLESDRVLSIQLQCLLHYIKNISNDKLNSTFDRGIDGIAALLGVINNGCIRLCFSFLAASNLLRCGQIGCGRQNPPVQSSELPSRIGMAKGMLQMSSRIGKWNCFLKVYIFSSLSYTTQDFMSSVISVQNNI</sequence>
<feature type="chain" id="PRO_5041648034" evidence="1">
    <location>
        <begin position="17"/>
        <end position="144"/>
    </location>
</feature>
<feature type="signal peptide" evidence="1">
    <location>
        <begin position="1"/>
        <end position="16"/>
    </location>
</feature>
<evidence type="ECO:0000313" key="2">
    <source>
        <dbReference type="EMBL" id="CAI9936534.1"/>
    </source>
</evidence>
<keyword evidence="1" id="KW-0732">Signal</keyword>
<reference evidence="2" key="1">
    <citation type="submission" date="2023-06" db="EMBL/GenBank/DDBJ databases">
        <authorList>
            <person name="Kurt Z."/>
        </authorList>
    </citation>
    <scope>NUCLEOTIDE SEQUENCE</scope>
</reference>
<dbReference type="AlphaFoldDB" id="A0AA86U1C1"/>
<comment type="caution">
    <text evidence="2">The sequence shown here is derived from an EMBL/GenBank/DDBJ whole genome shotgun (WGS) entry which is preliminary data.</text>
</comment>